<dbReference type="EMBL" id="JBANQN010000011">
    <property type="protein sequence ID" value="KAK6775878.1"/>
    <property type="molecule type" value="Genomic_DNA"/>
</dbReference>
<name>A0AAN8SUE1_SOLBU</name>
<organism evidence="1 2">
    <name type="scientific">Solanum bulbocastanum</name>
    <name type="common">Wild potato</name>
    <dbReference type="NCBI Taxonomy" id="147425"/>
    <lineage>
        <taxon>Eukaryota</taxon>
        <taxon>Viridiplantae</taxon>
        <taxon>Streptophyta</taxon>
        <taxon>Embryophyta</taxon>
        <taxon>Tracheophyta</taxon>
        <taxon>Spermatophyta</taxon>
        <taxon>Magnoliopsida</taxon>
        <taxon>eudicotyledons</taxon>
        <taxon>Gunneridae</taxon>
        <taxon>Pentapetalae</taxon>
        <taxon>asterids</taxon>
        <taxon>lamiids</taxon>
        <taxon>Solanales</taxon>
        <taxon>Solanaceae</taxon>
        <taxon>Solanoideae</taxon>
        <taxon>Solaneae</taxon>
        <taxon>Solanum</taxon>
    </lineage>
</organism>
<keyword evidence="2" id="KW-1185">Reference proteome</keyword>
<accession>A0AAN8SUE1</accession>
<sequence>MRANISEETMRKMVIIALMVKMEKKKNNVMALMVMMEHVRDLTPTLKVKMVPIMVPEHITLPTLRMKGRRLKVLLYSSNNNHSVHRLMAWEISPNPSKDIGSFQQRVPLPT</sequence>
<dbReference type="Proteomes" id="UP001371456">
    <property type="component" value="Unassembled WGS sequence"/>
</dbReference>
<comment type="caution">
    <text evidence="1">The sequence shown here is derived from an EMBL/GenBank/DDBJ whole genome shotgun (WGS) entry which is preliminary data.</text>
</comment>
<dbReference type="AlphaFoldDB" id="A0AAN8SUE1"/>
<evidence type="ECO:0000313" key="1">
    <source>
        <dbReference type="EMBL" id="KAK6775878.1"/>
    </source>
</evidence>
<proteinExistence type="predicted"/>
<gene>
    <name evidence="1" type="ORF">RDI58_026879</name>
</gene>
<protein>
    <submittedName>
        <fullName evidence="1">Uncharacterized protein</fullName>
    </submittedName>
</protein>
<evidence type="ECO:0000313" key="2">
    <source>
        <dbReference type="Proteomes" id="UP001371456"/>
    </source>
</evidence>
<reference evidence="1 2" key="1">
    <citation type="submission" date="2024-02" db="EMBL/GenBank/DDBJ databases">
        <title>de novo genome assembly of Solanum bulbocastanum strain 11H21.</title>
        <authorList>
            <person name="Hosaka A.J."/>
        </authorList>
    </citation>
    <scope>NUCLEOTIDE SEQUENCE [LARGE SCALE GENOMIC DNA]</scope>
    <source>
        <tissue evidence="1">Young leaves</tissue>
    </source>
</reference>